<feature type="region of interest" description="Disordered" evidence="1">
    <location>
        <begin position="1054"/>
        <end position="1105"/>
    </location>
</feature>
<dbReference type="InterPro" id="IPR027417">
    <property type="entry name" value="P-loop_NTPase"/>
</dbReference>
<dbReference type="Gene3D" id="3.40.50.300">
    <property type="entry name" value="P-loop containing nucleotide triphosphate hydrolases"/>
    <property type="match status" value="2"/>
</dbReference>
<dbReference type="Pfam" id="PF13086">
    <property type="entry name" value="AAA_11"/>
    <property type="match status" value="1"/>
</dbReference>
<dbReference type="GO" id="GO:0004386">
    <property type="term" value="F:helicase activity"/>
    <property type="evidence" value="ECO:0007669"/>
    <property type="project" value="InterPro"/>
</dbReference>
<evidence type="ECO:0008006" key="6">
    <source>
        <dbReference type="Google" id="ProtNLM"/>
    </source>
</evidence>
<feature type="region of interest" description="Disordered" evidence="1">
    <location>
        <begin position="622"/>
        <end position="690"/>
    </location>
</feature>
<feature type="compositionally biased region" description="Basic and acidic residues" evidence="1">
    <location>
        <begin position="1989"/>
        <end position="2000"/>
    </location>
</feature>
<feature type="compositionally biased region" description="Basic and acidic residues" evidence="1">
    <location>
        <begin position="2013"/>
        <end position="2037"/>
    </location>
</feature>
<dbReference type="GO" id="GO:0006369">
    <property type="term" value="P:termination of RNA polymerase II transcription"/>
    <property type="evidence" value="ECO:0007669"/>
    <property type="project" value="TreeGrafter"/>
</dbReference>
<dbReference type="SUPFAM" id="SSF52540">
    <property type="entry name" value="P-loop containing nucleoside triphosphate hydrolases"/>
    <property type="match status" value="1"/>
</dbReference>
<feature type="compositionally biased region" description="Basic and acidic residues" evidence="1">
    <location>
        <begin position="628"/>
        <end position="647"/>
    </location>
</feature>
<feature type="region of interest" description="Disordered" evidence="1">
    <location>
        <begin position="1959"/>
        <end position="2078"/>
    </location>
</feature>
<dbReference type="Pfam" id="PF13087">
    <property type="entry name" value="AAA_12"/>
    <property type="match status" value="1"/>
</dbReference>
<feature type="region of interest" description="Disordered" evidence="1">
    <location>
        <begin position="420"/>
        <end position="483"/>
    </location>
</feature>
<dbReference type="FunFam" id="3.40.50.300:FF:000810">
    <property type="entry name" value="probable helicase senataxin"/>
    <property type="match status" value="1"/>
</dbReference>
<dbReference type="GO" id="GO:0016604">
    <property type="term" value="C:nuclear body"/>
    <property type="evidence" value="ECO:0007669"/>
    <property type="project" value="TreeGrafter"/>
</dbReference>
<feature type="compositionally biased region" description="Basic and acidic residues" evidence="1">
    <location>
        <begin position="855"/>
        <end position="872"/>
    </location>
</feature>
<comment type="caution">
    <text evidence="4">The sequence shown here is derived from an EMBL/GenBank/DDBJ whole genome shotgun (WGS) entry which is preliminary data.</text>
</comment>
<evidence type="ECO:0000259" key="2">
    <source>
        <dbReference type="Pfam" id="PF13086"/>
    </source>
</evidence>
<feature type="compositionally biased region" description="Polar residues" evidence="1">
    <location>
        <begin position="375"/>
        <end position="386"/>
    </location>
</feature>
<feature type="compositionally biased region" description="Polar residues" evidence="1">
    <location>
        <begin position="1093"/>
        <end position="1105"/>
    </location>
</feature>
<proteinExistence type="predicted"/>
<evidence type="ECO:0000313" key="5">
    <source>
        <dbReference type="Proteomes" id="UP001046870"/>
    </source>
</evidence>
<evidence type="ECO:0000256" key="1">
    <source>
        <dbReference type="SAM" id="MobiDB-lite"/>
    </source>
</evidence>
<evidence type="ECO:0000313" key="4">
    <source>
        <dbReference type="EMBL" id="KAG7477268.1"/>
    </source>
</evidence>
<name>A0A9D3Q4T3_MEGAT</name>
<dbReference type="InterPro" id="IPR041677">
    <property type="entry name" value="DNA2/NAM7_AAA_11"/>
</dbReference>
<feature type="domain" description="DNA2/NAM7 helicase helicase" evidence="2">
    <location>
        <begin position="1367"/>
        <end position="1650"/>
    </location>
</feature>
<protein>
    <recommendedName>
        <fullName evidence="6">Senataxin</fullName>
    </recommendedName>
</protein>
<dbReference type="CDD" id="cd18808">
    <property type="entry name" value="SF1_C_Upf1"/>
    <property type="match status" value="1"/>
</dbReference>
<feature type="compositionally biased region" description="Polar residues" evidence="1">
    <location>
        <begin position="1030"/>
        <end position="1040"/>
    </location>
</feature>
<feature type="domain" description="DNA2/NAM7 helicase-like C-terminal" evidence="3">
    <location>
        <begin position="1657"/>
        <end position="1856"/>
    </location>
</feature>
<dbReference type="CDD" id="cd18042">
    <property type="entry name" value="DEXXQc_SETX"/>
    <property type="match status" value="1"/>
</dbReference>
<feature type="compositionally biased region" description="Basic and acidic residues" evidence="1">
    <location>
        <begin position="813"/>
        <end position="822"/>
    </location>
</feature>
<dbReference type="InterPro" id="IPR047187">
    <property type="entry name" value="SF1_C_Upf1"/>
</dbReference>
<dbReference type="InterPro" id="IPR041679">
    <property type="entry name" value="DNA2/NAM7-like_C"/>
</dbReference>
<evidence type="ECO:0000259" key="3">
    <source>
        <dbReference type="Pfam" id="PF13087"/>
    </source>
</evidence>
<dbReference type="GO" id="GO:0001147">
    <property type="term" value="F:transcription termination site sequence-specific DNA binding"/>
    <property type="evidence" value="ECO:0007669"/>
    <property type="project" value="TreeGrafter"/>
</dbReference>
<feature type="compositionally biased region" description="Polar residues" evidence="1">
    <location>
        <begin position="665"/>
        <end position="676"/>
    </location>
</feature>
<keyword evidence="5" id="KW-1185">Reference proteome</keyword>
<dbReference type="Proteomes" id="UP001046870">
    <property type="component" value="Chromosome 6"/>
</dbReference>
<feature type="region of interest" description="Disordered" evidence="1">
    <location>
        <begin position="1020"/>
        <end position="1040"/>
    </location>
</feature>
<dbReference type="InterPro" id="IPR045055">
    <property type="entry name" value="DNA2/NAM7-like"/>
</dbReference>
<reference evidence="4" key="1">
    <citation type="submission" date="2021-01" db="EMBL/GenBank/DDBJ databases">
        <authorList>
            <person name="Zahm M."/>
            <person name="Roques C."/>
            <person name="Cabau C."/>
            <person name="Klopp C."/>
            <person name="Donnadieu C."/>
            <person name="Jouanno E."/>
            <person name="Lampietro C."/>
            <person name="Louis A."/>
            <person name="Herpin A."/>
            <person name="Echchiki A."/>
            <person name="Berthelot C."/>
            <person name="Parey E."/>
            <person name="Roest-Crollius H."/>
            <person name="Braasch I."/>
            <person name="Postlethwait J."/>
            <person name="Bobe J."/>
            <person name="Montfort J."/>
            <person name="Bouchez O."/>
            <person name="Begum T."/>
            <person name="Mejri S."/>
            <person name="Adams A."/>
            <person name="Chen W.-J."/>
            <person name="Guiguen Y."/>
        </authorList>
    </citation>
    <scope>NUCLEOTIDE SEQUENCE</scope>
    <source>
        <strain evidence="4">YG-15Mar2019-1</strain>
        <tissue evidence="4">Brain</tissue>
    </source>
</reference>
<feature type="region of interest" description="Disordered" evidence="1">
    <location>
        <begin position="810"/>
        <end position="881"/>
    </location>
</feature>
<sequence>MQSLIHVLQSDMGQDMRVHNSTFLWFIPFVQSVMDLNDLSIVYIGEIIHYLCGEIKDLINGRVQTCDKVTEFFILILVFIVELHLNKNRMKVLYYSAPKWVEVIVKCATLPCAVFHNSVDSGSHRVSSTSSLKPLSRSPQVSTVVPQACMLLIRSLLKEGGKLTSHCKSMQFLDLLNKQIREMPLKEWSLMGSDVKELQNCLKCLVKLMRDKTPAAATGIVENVDALTPPPSNNPAEPYAQHCNYALKYEQRWDGEQGSPKAADGRDNAGFRTGETDVISIKKEPHDPDEKFESVGELKAPLQVTKMVPDPGKVEELKSKLSPALFSKLQIIAKKQSGHKNLTDNISSDVEQSNLDRISREPLNTFVGGQEPDSSRPSTSGAAVAQSSVFAREGSEYGDDLSLSTKNFLKKTQKSKHCETVSSFQADTDNDRPSVATDAKEPKYCVHSSPESSHVKERREQKGRKKRNAATDYSQDLKDRAQPAMDVIVISDSDSTREDNDISVSSKKEIENQCRKQKLKVKSEHLNDIDQDHELQESPSHCELSEYDSQLFEFETQDYIFSAWGDHGIDGATPEAERGLSTVSEQLVSPGPSDLSHNLGYDTEPVSDEMIENAVLQAEQQAQQQKCSLEHQKSSSEKRDVFLEPKPLHMKNSGKGSPYRKKQVKSSVTSMVSRTEQPNKKTDPKSTLSRFVSELPTSSLSTPAIVPPKKVRKPVEPTSAVEKLGLKKKERKAFDLSQRSLHCVGQLRKYGQGVQVEQKKQTRRTRKSRMISPQKLTVKGNKKLLASQDLQFFRQSRAKPQSFRITNLSYQTAEKRASDKTSKTNSKWNDILKPHTVPEDEEDSSVFPPLLRPDTVADHSGGERSTDRRSQEKLSTPEISSIDSHLGFSTTMCKDPLYSGGHRLQAKEVIDDVKTDAAVDKDDVDKHFEDNLRMCPTQIEPVDMELCSQVEDDDDLFLTQRDPVDMDIDAETETYEGKSPWMDQAKERLDVVVSPQPESPVQKSSTSHKGDDHLFLKPGMSPMSLKKAKPSTTKIYAPSSRSATLVQEMEKTSKPLPSAAVAKSKFARPEVPVRRTGAPQPEFRQPPLKHPVSSHSIQNSAVGSSPQVPSYKIYARPETPISREVPRMDASHKFDQSVLIQTVLKWTYDMFCSYTQFGVPSDLCSIPLREVASTYRSYDEYFETFYPLLLINTFEELVNDWIKNTASGQLITHHLQVVGIEYSNKIANASFTACLSSQDAAQQLYPKEDDLVILWLPQNMCSYSRYESEPMERHACFGCVSRSNLFSGVSGKNQTLNLTIQTRGNVSSVNNQVVTCQLVGSLVSAIREFRALYLLKTNIMFRPLLAPQLTYFQPGHEKISIMSLPEFNPEQVKAISWGLSVVKHQQRTPKICLIHGPPGTGKSKTIVGLLHCLFSGGHENLSAMGKGLPKAGRLRVLLCAPSNAAIDSLMKKIIVVFKKNCRDIQNPQGNCGDINLVRLGMEKTISKHLKPFSLDNQTRVRTQKAQQGHEMDIQQHKVQLDQRIDQLSQHCAMEKKGTGEFHRLMEQKFRLLKEREQLGRQLKETRSRKQETQAKLLQGAHIICCTLSTSGSVVLESAFRRLGHEPFSCIIVDEARQATEPETLIPMLYRCPALILVGDPEQLPPTVISQTAKEKKYDQSLMARLLKYLHRTARENPDVCMPLIFLRVQYRMHPEICQFPSMHVYGCTLETDRDTGENRRSNRWPFQPYRLFDVTDGRETKERESFCNHKEIKLVLFLIKMMLDKQIIKVGVITPYNAQKLRIQESLNREMAKEESKRLQVEVDTVDGFQGREMDCIIVSCVRASGEPGSIGFLGNRQRLNVTITRAKYSLFILGHLRTLREQRDWGALIQDAYKRGTIVKTHEKDFRTDAMQIFKRDSGLIRSLSYPPKEPGFPSRVGLTAEAPAFVSTEKMATGSTSASSAKEKAVLTTAHQVSDVHQVGGAIRGRGLLQRSDRPRDPRLAAQPPHPRTESREKREQGHSSSFSLSRALRGSREEHAVPHHAPGDWRHWDSHPQEQSRQTPPHLPHNFHAPYPQPPLKRPPDSHWTSDTSSKREKR</sequence>
<dbReference type="OrthoDB" id="6513042at2759"/>
<dbReference type="PANTHER" id="PTHR10887:SF495">
    <property type="entry name" value="HELICASE SENATAXIN ISOFORM X1-RELATED"/>
    <property type="match status" value="1"/>
</dbReference>
<dbReference type="PANTHER" id="PTHR10887">
    <property type="entry name" value="DNA2/NAM7 HELICASE FAMILY"/>
    <property type="match status" value="1"/>
</dbReference>
<accession>A0A9D3Q4T3</accession>
<organism evidence="4 5">
    <name type="scientific">Megalops atlanticus</name>
    <name type="common">Tarpon</name>
    <name type="synonym">Clupea gigantea</name>
    <dbReference type="NCBI Taxonomy" id="7932"/>
    <lineage>
        <taxon>Eukaryota</taxon>
        <taxon>Metazoa</taxon>
        <taxon>Chordata</taxon>
        <taxon>Craniata</taxon>
        <taxon>Vertebrata</taxon>
        <taxon>Euteleostomi</taxon>
        <taxon>Actinopterygii</taxon>
        <taxon>Neopterygii</taxon>
        <taxon>Teleostei</taxon>
        <taxon>Elopiformes</taxon>
        <taxon>Megalopidae</taxon>
        <taxon>Megalops</taxon>
    </lineage>
</organism>
<dbReference type="EMBL" id="JAFDVH010000006">
    <property type="protein sequence ID" value="KAG7477268.1"/>
    <property type="molecule type" value="Genomic_DNA"/>
</dbReference>
<gene>
    <name evidence="4" type="ORF">MATL_G00092410</name>
</gene>
<feature type="region of interest" description="Disordered" evidence="1">
    <location>
        <begin position="364"/>
        <end position="386"/>
    </location>
</feature>